<gene>
    <name evidence="1" type="ORF">E2C01_077929</name>
</gene>
<evidence type="ECO:0000313" key="1">
    <source>
        <dbReference type="EMBL" id="MPC83224.1"/>
    </source>
</evidence>
<sequence>MQGSVVKVAPFNRLAVKSAVYTAASSSAAGFLLFLLECLEASGASRPFLLLGVLPRALAMFWRIPMAQQTLTVIAWSFSFPITRVGSQASLLAITGCAASRSLETGIANTLPC</sequence>
<dbReference type="Proteomes" id="UP000324222">
    <property type="component" value="Unassembled WGS sequence"/>
</dbReference>
<accession>A0A5B7ISR7</accession>
<dbReference type="EMBL" id="VSRR010061911">
    <property type="protein sequence ID" value="MPC83224.1"/>
    <property type="molecule type" value="Genomic_DNA"/>
</dbReference>
<proteinExistence type="predicted"/>
<comment type="caution">
    <text evidence="1">The sequence shown here is derived from an EMBL/GenBank/DDBJ whole genome shotgun (WGS) entry which is preliminary data.</text>
</comment>
<dbReference type="AlphaFoldDB" id="A0A5B7ISR7"/>
<evidence type="ECO:0000313" key="2">
    <source>
        <dbReference type="Proteomes" id="UP000324222"/>
    </source>
</evidence>
<organism evidence="1 2">
    <name type="scientific">Portunus trituberculatus</name>
    <name type="common">Swimming crab</name>
    <name type="synonym">Neptunus trituberculatus</name>
    <dbReference type="NCBI Taxonomy" id="210409"/>
    <lineage>
        <taxon>Eukaryota</taxon>
        <taxon>Metazoa</taxon>
        <taxon>Ecdysozoa</taxon>
        <taxon>Arthropoda</taxon>
        <taxon>Crustacea</taxon>
        <taxon>Multicrustacea</taxon>
        <taxon>Malacostraca</taxon>
        <taxon>Eumalacostraca</taxon>
        <taxon>Eucarida</taxon>
        <taxon>Decapoda</taxon>
        <taxon>Pleocyemata</taxon>
        <taxon>Brachyura</taxon>
        <taxon>Eubrachyura</taxon>
        <taxon>Portunoidea</taxon>
        <taxon>Portunidae</taxon>
        <taxon>Portuninae</taxon>
        <taxon>Portunus</taxon>
    </lineage>
</organism>
<reference evidence="1 2" key="1">
    <citation type="submission" date="2019-05" db="EMBL/GenBank/DDBJ databases">
        <title>Another draft genome of Portunus trituberculatus and its Hox gene families provides insights of decapod evolution.</title>
        <authorList>
            <person name="Jeong J.-H."/>
            <person name="Song I."/>
            <person name="Kim S."/>
            <person name="Choi T."/>
            <person name="Kim D."/>
            <person name="Ryu S."/>
            <person name="Kim W."/>
        </authorList>
    </citation>
    <scope>NUCLEOTIDE SEQUENCE [LARGE SCALE GENOMIC DNA]</scope>
    <source>
        <tissue evidence="1">Muscle</tissue>
    </source>
</reference>
<protein>
    <submittedName>
        <fullName evidence="1">Uncharacterized protein</fullName>
    </submittedName>
</protein>
<keyword evidence="2" id="KW-1185">Reference proteome</keyword>
<name>A0A5B7ISR7_PORTR</name>